<keyword evidence="2" id="KW-1185">Reference proteome</keyword>
<reference evidence="2" key="1">
    <citation type="submission" date="2014-09" db="EMBL/GenBank/DDBJ databases">
        <authorList>
            <person name="Mudge J."/>
            <person name="Ramaraj T."/>
            <person name="Lindquist I.E."/>
            <person name="Bharti A.K."/>
            <person name="Sundararajan A."/>
            <person name="Cameron C.T."/>
            <person name="Woodward J.E."/>
            <person name="May G.D."/>
            <person name="Brubaker C."/>
            <person name="Broadhvest J."/>
            <person name="Wilkins T.A."/>
        </authorList>
    </citation>
    <scope>NUCLEOTIDE SEQUENCE</scope>
    <source>
        <strain evidence="2">cv. AKA8401</strain>
    </source>
</reference>
<sequence length="203" mass="22884">MGCPTVVEGIELLDPYGRRRSDDQNAERVWYDARIDARLKDFQEGLKSEVRSEVPYKGTSHSVSDARFRTLKFVFTRRYGGNCKYFLSSGLSTHGGLHQLTWELYARGIKERFSSESFLDLMTELVTLKQHGSVEQPILDSMLFKPQPLMEGYNLARQIENIVCGPSMKGSNTGSGYISPKPLLPVSRMQQEVGSSIVKGRLV</sequence>
<organism evidence="1 2">
    <name type="scientific">Gossypium arboreum</name>
    <name type="common">Tree cotton</name>
    <name type="synonym">Gossypium nanking</name>
    <dbReference type="NCBI Taxonomy" id="29729"/>
    <lineage>
        <taxon>Eukaryota</taxon>
        <taxon>Viridiplantae</taxon>
        <taxon>Streptophyta</taxon>
        <taxon>Embryophyta</taxon>
        <taxon>Tracheophyta</taxon>
        <taxon>Spermatophyta</taxon>
        <taxon>Magnoliopsida</taxon>
        <taxon>eudicotyledons</taxon>
        <taxon>Gunneridae</taxon>
        <taxon>Pentapetalae</taxon>
        <taxon>rosids</taxon>
        <taxon>malvids</taxon>
        <taxon>Malvales</taxon>
        <taxon>Malvaceae</taxon>
        <taxon>Malvoideae</taxon>
        <taxon>Gossypium</taxon>
    </lineage>
</organism>
<dbReference type="AlphaFoldDB" id="A0A0B0MX90"/>
<accession>A0A0B0MX90</accession>
<comment type="caution">
    <text evidence="1">The sequence shown here is derived from an EMBL/GenBank/DDBJ whole genome shotgun (WGS) entry which is preliminary data.</text>
</comment>
<evidence type="ECO:0000313" key="2">
    <source>
        <dbReference type="Proteomes" id="UP000032142"/>
    </source>
</evidence>
<protein>
    <submittedName>
        <fullName evidence="1">RNA-directed RNA polymerase L</fullName>
    </submittedName>
</protein>
<name>A0A0B0MX90_GOSAR</name>
<evidence type="ECO:0000313" key="1">
    <source>
        <dbReference type="EMBL" id="KHG05360.1"/>
    </source>
</evidence>
<dbReference type="EMBL" id="JRRC01428782">
    <property type="protein sequence ID" value="KHG05360.1"/>
    <property type="molecule type" value="Genomic_DNA"/>
</dbReference>
<dbReference type="GO" id="GO:0003968">
    <property type="term" value="F:RNA-directed RNA polymerase activity"/>
    <property type="evidence" value="ECO:0007669"/>
    <property type="project" value="UniProtKB-KW"/>
</dbReference>
<dbReference type="Proteomes" id="UP000032142">
    <property type="component" value="Unassembled WGS sequence"/>
</dbReference>
<keyword evidence="1" id="KW-0808">Transferase</keyword>
<gene>
    <name evidence="1" type="ORF">F383_31721</name>
</gene>
<keyword evidence="1" id="KW-0548">Nucleotidyltransferase</keyword>
<keyword evidence="1" id="KW-0696">RNA-directed RNA polymerase</keyword>
<proteinExistence type="predicted"/>